<dbReference type="EMBL" id="QOUX01000032">
    <property type="protein sequence ID" value="RXJ01627.1"/>
    <property type="molecule type" value="Genomic_DNA"/>
</dbReference>
<keyword evidence="5" id="KW-1185">Reference proteome</keyword>
<evidence type="ECO:0000313" key="4">
    <source>
        <dbReference type="EMBL" id="RXJ01627.1"/>
    </source>
</evidence>
<evidence type="ECO:0000259" key="3">
    <source>
        <dbReference type="PROSITE" id="PS50111"/>
    </source>
</evidence>
<dbReference type="GO" id="GO:0016020">
    <property type="term" value="C:membrane"/>
    <property type="evidence" value="ECO:0007669"/>
    <property type="project" value="InterPro"/>
</dbReference>
<evidence type="ECO:0000256" key="1">
    <source>
        <dbReference type="ARBA" id="ARBA00023224"/>
    </source>
</evidence>
<dbReference type="AlphaFoldDB" id="A0A4Q0VUN4"/>
<gene>
    <name evidence="4" type="ORF">DS745_09095</name>
</gene>
<organism evidence="4 5">
    <name type="scientific">Anaerobacillus alkaliphilus</name>
    <dbReference type="NCBI Taxonomy" id="1548597"/>
    <lineage>
        <taxon>Bacteria</taxon>
        <taxon>Bacillati</taxon>
        <taxon>Bacillota</taxon>
        <taxon>Bacilli</taxon>
        <taxon>Bacillales</taxon>
        <taxon>Bacillaceae</taxon>
        <taxon>Anaerobacillus</taxon>
    </lineage>
</organism>
<dbReference type="RefSeq" id="WP_129077930.1">
    <property type="nucleotide sequence ID" value="NZ_QOUX01000032.1"/>
</dbReference>
<dbReference type="SUPFAM" id="SSF58104">
    <property type="entry name" value="Methyl-accepting chemotaxis protein (MCP) signaling domain"/>
    <property type="match status" value="1"/>
</dbReference>
<reference evidence="4 5" key="1">
    <citation type="journal article" date="2019" name="Int. J. Syst. Evol. Microbiol.">
        <title>Anaerobacillus alkaliphilus sp. nov., a novel alkaliphilic and moderately halophilic bacterium.</title>
        <authorList>
            <person name="Borsodi A.K."/>
            <person name="Aszalos J.M."/>
            <person name="Bihari P."/>
            <person name="Nagy I."/>
            <person name="Schumann P."/>
            <person name="Sproer C."/>
            <person name="Kovacs A.L."/>
            <person name="Boka K."/>
            <person name="Dobosy P."/>
            <person name="Ovari M."/>
            <person name="Szili-Kovacs T."/>
            <person name="Toth E."/>
        </authorList>
    </citation>
    <scope>NUCLEOTIDE SEQUENCE [LARGE SCALE GENOMIC DNA]</scope>
    <source>
        <strain evidence="4 5">B16-10</strain>
    </source>
</reference>
<comment type="caution">
    <text evidence="4">The sequence shown here is derived from an EMBL/GenBank/DDBJ whole genome shotgun (WGS) entry which is preliminary data.</text>
</comment>
<dbReference type="Proteomes" id="UP000290649">
    <property type="component" value="Unassembled WGS sequence"/>
</dbReference>
<keyword evidence="1 2" id="KW-0807">Transducer</keyword>
<evidence type="ECO:0000313" key="5">
    <source>
        <dbReference type="Proteomes" id="UP000290649"/>
    </source>
</evidence>
<dbReference type="SMART" id="SM00283">
    <property type="entry name" value="MA"/>
    <property type="match status" value="1"/>
</dbReference>
<dbReference type="Pfam" id="PF00015">
    <property type="entry name" value="MCPsignal"/>
    <property type="match status" value="1"/>
</dbReference>
<evidence type="ECO:0000256" key="2">
    <source>
        <dbReference type="PROSITE-ProRule" id="PRU00284"/>
    </source>
</evidence>
<dbReference type="Gene3D" id="1.10.287.950">
    <property type="entry name" value="Methyl-accepting chemotaxis protein"/>
    <property type="match status" value="1"/>
</dbReference>
<accession>A0A4Q0VUN4</accession>
<dbReference type="InterPro" id="IPR004089">
    <property type="entry name" value="MCPsignal_dom"/>
</dbReference>
<dbReference type="PANTHER" id="PTHR32089">
    <property type="entry name" value="METHYL-ACCEPTING CHEMOTAXIS PROTEIN MCPB"/>
    <property type="match status" value="1"/>
</dbReference>
<name>A0A4Q0VUN4_9BACI</name>
<dbReference type="GO" id="GO:0007165">
    <property type="term" value="P:signal transduction"/>
    <property type="evidence" value="ECO:0007669"/>
    <property type="project" value="UniProtKB-KW"/>
</dbReference>
<dbReference type="PANTHER" id="PTHR32089:SF114">
    <property type="entry name" value="METHYL-ACCEPTING CHEMOTAXIS PROTEIN MCPB"/>
    <property type="match status" value="1"/>
</dbReference>
<protein>
    <recommendedName>
        <fullName evidence="3">Methyl-accepting transducer domain-containing protein</fullName>
    </recommendedName>
</protein>
<proteinExistence type="predicted"/>
<sequence length="240" mass="25651">METTNVVAETVEETTVQANEGNELLQQVMKQMESIYQSASETSGVINDLDHNSKEINEFVAVITSIADQTNLLALNAAIEAARAGEHGRGFSIVADEVRKLAEQSKKSASKIANLIEIVQAGTSRAVQVMNNGANEVHKGLTLVKETGQIFHMILESVEGVNSEIQEVSAISEEMAASVEQVNATLEEVASISQKAAISTSEVAASSEEQLATMEEVSLSSTSLANLAEDLSVKVRKFKV</sequence>
<feature type="domain" description="Methyl-accepting transducer" evidence="3">
    <location>
        <begin position="1"/>
        <end position="190"/>
    </location>
</feature>
<dbReference type="PROSITE" id="PS50111">
    <property type="entry name" value="CHEMOTAXIS_TRANSDUC_2"/>
    <property type="match status" value="1"/>
</dbReference>
<dbReference type="CDD" id="cd11386">
    <property type="entry name" value="MCP_signal"/>
    <property type="match status" value="1"/>
</dbReference>